<keyword evidence="4" id="KW-0472">Membrane</keyword>
<dbReference type="PROSITE" id="PS50887">
    <property type="entry name" value="GGDEF"/>
    <property type="match status" value="1"/>
</dbReference>
<reference evidence="6" key="2">
    <citation type="submission" date="2017-11" db="EMBL/GenBank/DDBJ databases">
        <authorList>
            <person name="Das S.K."/>
        </authorList>
    </citation>
    <scope>NUCLEOTIDE SEQUENCE</scope>
    <source>
        <strain evidence="6">S4-41</strain>
    </source>
</reference>
<feature type="region of interest" description="Disordered" evidence="3">
    <location>
        <begin position="398"/>
        <end position="419"/>
    </location>
</feature>
<name>A0ABT6I9V0_9GAMM</name>
<protein>
    <recommendedName>
        <fullName evidence="1">diguanylate cyclase</fullName>
        <ecNumber evidence="1">2.7.7.65</ecNumber>
    </recommendedName>
</protein>
<dbReference type="SMART" id="SM00267">
    <property type="entry name" value="GGDEF"/>
    <property type="match status" value="1"/>
</dbReference>
<feature type="domain" description="GGDEF" evidence="5">
    <location>
        <begin position="257"/>
        <end position="391"/>
    </location>
</feature>
<sequence>MTDAQTIDRALRRPWYRTVLEPALERDFDNHRDVAWRRALTTYVIIVALLSLFGLVVDAQGGILYFALVLKLGILLPILLLCLLLVLFAPLSERGRWFVLTASIVPTIAIVCLLATAIDSPFTARYLTVAGMVGTYVIALPIKSRQAISLCALNITVFFGLTLAMTSPAEFAAVADIIVFMSVVMILCLELVRRQERTQKDSFLLGLREKIRAAELSDLVNELSRLAHLDGLTGAGNRRSFDLRLSAAWHAAIANREPLTLMMMDVDHFKSYNDTAGHAAGDACLQAIAAAIASGAGCPVEMLSRYGGEEFALIFPANTAVDPEAIRRGVEQLALPHPGPGILPIVTLSVGVAATFPDREGASMEGLINSADSALYEAKRLGRNRVVVKGRLPGMARRATDAVPASPHFRVAQRERSPH</sequence>
<dbReference type="PANTHER" id="PTHR45138:SF9">
    <property type="entry name" value="DIGUANYLATE CYCLASE DGCM-RELATED"/>
    <property type="match status" value="1"/>
</dbReference>
<comment type="caution">
    <text evidence="6">The sequence shown here is derived from an EMBL/GenBank/DDBJ whole genome shotgun (WGS) entry which is preliminary data.</text>
</comment>
<gene>
    <name evidence="6" type="ORF">CUR86_17630</name>
</gene>
<dbReference type="Gene3D" id="3.30.70.270">
    <property type="match status" value="1"/>
</dbReference>
<dbReference type="RefSeq" id="WP_110717629.1">
    <property type="nucleotide sequence ID" value="NZ_PGFS01000001.1"/>
</dbReference>
<feature type="transmembrane region" description="Helical" evidence="4">
    <location>
        <begin position="40"/>
        <end position="57"/>
    </location>
</feature>
<feature type="transmembrane region" description="Helical" evidence="4">
    <location>
        <begin position="171"/>
        <end position="192"/>
    </location>
</feature>
<accession>A0ABT6I9V0</accession>
<feature type="transmembrane region" description="Helical" evidence="4">
    <location>
        <begin position="97"/>
        <end position="118"/>
    </location>
</feature>
<evidence type="ECO:0000313" key="7">
    <source>
        <dbReference type="Proteomes" id="UP001162135"/>
    </source>
</evidence>
<keyword evidence="4" id="KW-0812">Transmembrane</keyword>
<keyword evidence="7" id="KW-1185">Reference proteome</keyword>
<dbReference type="PANTHER" id="PTHR45138">
    <property type="entry name" value="REGULATORY COMPONENTS OF SENSORY TRANSDUCTION SYSTEM"/>
    <property type="match status" value="1"/>
</dbReference>
<dbReference type="Pfam" id="PF00990">
    <property type="entry name" value="GGDEF"/>
    <property type="match status" value="1"/>
</dbReference>
<evidence type="ECO:0000259" key="5">
    <source>
        <dbReference type="PROSITE" id="PS50887"/>
    </source>
</evidence>
<feature type="transmembrane region" description="Helical" evidence="4">
    <location>
        <begin position="124"/>
        <end position="140"/>
    </location>
</feature>
<organism evidence="6 7">
    <name type="scientific">Salinicola acroporae</name>
    <dbReference type="NCBI Taxonomy" id="1541440"/>
    <lineage>
        <taxon>Bacteria</taxon>
        <taxon>Pseudomonadati</taxon>
        <taxon>Pseudomonadota</taxon>
        <taxon>Gammaproteobacteria</taxon>
        <taxon>Oceanospirillales</taxon>
        <taxon>Halomonadaceae</taxon>
        <taxon>Salinicola</taxon>
    </lineage>
</organism>
<evidence type="ECO:0000256" key="3">
    <source>
        <dbReference type="SAM" id="MobiDB-lite"/>
    </source>
</evidence>
<dbReference type="EMBL" id="PGFS01000001">
    <property type="protein sequence ID" value="MDH4574065.1"/>
    <property type="molecule type" value="Genomic_DNA"/>
</dbReference>
<dbReference type="Proteomes" id="UP001162135">
    <property type="component" value="Unassembled WGS sequence"/>
</dbReference>
<dbReference type="InterPro" id="IPR029787">
    <property type="entry name" value="Nucleotide_cyclase"/>
</dbReference>
<feature type="transmembrane region" description="Helical" evidence="4">
    <location>
        <begin position="147"/>
        <end position="165"/>
    </location>
</feature>
<evidence type="ECO:0000256" key="2">
    <source>
        <dbReference type="ARBA" id="ARBA00034247"/>
    </source>
</evidence>
<proteinExistence type="predicted"/>
<feature type="transmembrane region" description="Helical" evidence="4">
    <location>
        <begin position="63"/>
        <end position="90"/>
    </location>
</feature>
<dbReference type="InterPro" id="IPR000160">
    <property type="entry name" value="GGDEF_dom"/>
</dbReference>
<dbReference type="EC" id="2.7.7.65" evidence="1"/>
<reference evidence="6" key="1">
    <citation type="journal article" date="2015" name="Antonie Van Leeuwenhoek">
        <title>Comparative 16S rRNA signatures and multilocus sequence analysis for the genus Salinicola and description of Salinicola acroporae sp. nov., isolated from coral Acropora digitifera.</title>
        <authorList>
            <person name="Lepcha R.T."/>
            <person name="Poddar A."/>
            <person name="Schumann P."/>
            <person name="Das S.K."/>
        </authorList>
    </citation>
    <scope>NUCLEOTIDE SEQUENCE</scope>
    <source>
        <strain evidence="6">S4-41</strain>
    </source>
</reference>
<dbReference type="CDD" id="cd01949">
    <property type="entry name" value="GGDEF"/>
    <property type="match status" value="1"/>
</dbReference>
<evidence type="ECO:0000256" key="4">
    <source>
        <dbReference type="SAM" id="Phobius"/>
    </source>
</evidence>
<evidence type="ECO:0000256" key="1">
    <source>
        <dbReference type="ARBA" id="ARBA00012528"/>
    </source>
</evidence>
<evidence type="ECO:0000313" key="6">
    <source>
        <dbReference type="EMBL" id="MDH4574065.1"/>
    </source>
</evidence>
<dbReference type="InterPro" id="IPR050469">
    <property type="entry name" value="Diguanylate_Cyclase"/>
</dbReference>
<dbReference type="NCBIfam" id="TIGR00254">
    <property type="entry name" value="GGDEF"/>
    <property type="match status" value="1"/>
</dbReference>
<dbReference type="SUPFAM" id="SSF55073">
    <property type="entry name" value="Nucleotide cyclase"/>
    <property type="match status" value="1"/>
</dbReference>
<dbReference type="InterPro" id="IPR043128">
    <property type="entry name" value="Rev_trsase/Diguanyl_cyclase"/>
</dbReference>
<comment type="catalytic activity">
    <reaction evidence="2">
        <text>2 GTP = 3',3'-c-di-GMP + 2 diphosphate</text>
        <dbReference type="Rhea" id="RHEA:24898"/>
        <dbReference type="ChEBI" id="CHEBI:33019"/>
        <dbReference type="ChEBI" id="CHEBI:37565"/>
        <dbReference type="ChEBI" id="CHEBI:58805"/>
        <dbReference type="EC" id="2.7.7.65"/>
    </reaction>
</comment>
<keyword evidence="4" id="KW-1133">Transmembrane helix</keyword>